<evidence type="ECO:0000313" key="3">
    <source>
        <dbReference type="EMBL" id="RCH46565.1"/>
    </source>
</evidence>
<dbReference type="SUPFAM" id="SSF51011">
    <property type="entry name" value="Glycosyl hydrolase domain"/>
    <property type="match status" value="1"/>
</dbReference>
<protein>
    <submittedName>
        <fullName evidence="3">Type II secretory pathway, pullulanase PulA and related glycosidase</fullName>
    </submittedName>
</protein>
<dbReference type="Gene3D" id="2.60.40.1180">
    <property type="entry name" value="Golgi alpha-mannosidase II"/>
    <property type="match status" value="1"/>
</dbReference>
<sequence length="654" mass="75190">MDLNNKKRKGGVALASRRLGRVEKGQPLILGANKMEGGYNFAVEASEDSEVSLLLYKKRGAAAPVEIVFPKDFHTGRVWALKLCSASLRDFEYNYKIDGEIVQDPYAYGLHGREHFGVPYDPEKEVRCRFLNENVSGWENETAPAVEYENMILYKLHVRGYTKLARKMVSHKGTFLGLTEMIPYWKELGINAIELMPAYEFCEVPINKPKEGSEHIKTRRKENVVNYWGYASGFYFSPKSAYCSTREPEQEFRYMIRELHKNGIVCIMEFYFPEETDSLMALRALQFWRDFYHVDGFHVLGEGFNREMLLRDGILSGAKLIFQGFDFDHFYRGKLPARRCGAESNMNFLQDMRRFLKSDEGMVEAAAWHIRHNSENHGVINYMVCQDGFTMNDLVSYNYKHNEANGEGNQDGSSYNYSWNCGVEGPTRKVSVRQMRERQIKNAFLMMLLSQGVPMIYHGDEFGNSQSGNNNAYCQDNATGWTDWKGLSRNQGLREFVKDAIAFRKAHPVLHMPVELKGVDYLTKGFPDVSLHGERAWYLSYENTSRLLGMMYYGAYAREKEDLEAAEDDFIYIGYNFHWENRSLALPNLPEGMCWKKIADTSLHGTGFCLEEEEEYKKSIEIGPRAIVVLLGRQEAEKDAIMAPVAALQDHHEA</sequence>
<gene>
    <name evidence="3" type="ORF">C4886_00720</name>
</gene>
<proteinExistence type="inferred from homology"/>
<dbReference type="Proteomes" id="UP000253208">
    <property type="component" value="Unassembled WGS sequence"/>
</dbReference>
<dbReference type="InterPro" id="IPR017853">
    <property type="entry name" value="GH"/>
</dbReference>
<reference evidence="3 4" key="1">
    <citation type="submission" date="2018-02" db="EMBL/GenBank/DDBJ databases">
        <title>Complete genome sequencing of Faecalibacterium prausnitzii strains isolated from the human gut.</title>
        <authorList>
            <person name="Fitzgerald B.C."/>
            <person name="Shkoporov A.N."/>
            <person name="Ross P.R."/>
            <person name="Hill C."/>
        </authorList>
    </citation>
    <scope>NUCLEOTIDE SEQUENCE [LARGE SCALE GENOMIC DNA]</scope>
    <source>
        <strain evidence="3 4">APC942/31-1</strain>
    </source>
</reference>
<dbReference type="GO" id="GO:0016798">
    <property type="term" value="F:hydrolase activity, acting on glycosyl bonds"/>
    <property type="evidence" value="ECO:0007669"/>
    <property type="project" value="UniProtKB-KW"/>
</dbReference>
<dbReference type="InterPro" id="IPR006047">
    <property type="entry name" value="GH13_cat_dom"/>
</dbReference>
<organism evidence="3 4">
    <name type="scientific">Blautia obeum</name>
    <dbReference type="NCBI Taxonomy" id="40520"/>
    <lineage>
        <taxon>Bacteria</taxon>
        <taxon>Bacillati</taxon>
        <taxon>Bacillota</taxon>
        <taxon>Clostridia</taxon>
        <taxon>Lachnospirales</taxon>
        <taxon>Lachnospiraceae</taxon>
        <taxon>Blautia</taxon>
    </lineage>
</organism>
<evidence type="ECO:0000256" key="1">
    <source>
        <dbReference type="ARBA" id="ARBA00008061"/>
    </source>
</evidence>
<keyword evidence="3" id="KW-0378">Hydrolase</keyword>
<comment type="caution">
    <text evidence="3">The sequence shown here is derived from an EMBL/GenBank/DDBJ whole genome shotgun (WGS) entry which is preliminary data.</text>
</comment>
<dbReference type="SUPFAM" id="SSF81296">
    <property type="entry name" value="E set domains"/>
    <property type="match status" value="1"/>
</dbReference>
<dbReference type="SUPFAM" id="SSF51445">
    <property type="entry name" value="(Trans)glycosidases"/>
    <property type="match status" value="1"/>
</dbReference>
<feature type="domain" description="Glycosyl hydrolase family 13 catalytic" evidence="2">
    <location>
        <begin position="155"/>
        <end position="504"/>
    </location>
</feature>
<accession>A0A367G7E9</accession>
<dbReference type="SMART" id="SM00642">
    <property type="entry name" value="Aamy"/>
    <property type="match status" value="1"/>
</dbReference>
<dbReference type="CDD" id="cd11234">
    <property type="entry name" value="E_set_GDE_N"/>
    <property type="match status" value="1"/>
</dbReference>
<evidence type="ECO:0000259" key="2">
    <source>
        <dbReference type="SMART" id="SM00642"/>
    </source>
</evidence>
<dbReference type="EMBL" id="PSQG01000001">
    <property type="protein sequence ID" value="RCH46565.1"/>
    <property type="molecule type" value="Genomic_DNA"/>
</dbReference>
<dbReference type="GO" id="GO:0005975">
    <property type="term" value="P:carbohydrate metabolic process"/>
    <property type="evidence" value="ECO:0007669"/>
    <property type="project" value="InterPro"/>
</dbReference>
<dbReference type="Gene3D" id="2.60.40.10">
    <property type="entry name" value="Immunoglobulins"/>
    <property type="match status" value="1"/>
</dbReference>
<dbReference type="InterPro" id="IPR013780">
    <property type="entry name" value="Glyco_hydro_b"/>
</dbReference>
<dbReference type="PANTHER" id="PTHR43002">
    <property type="entry name" value="GLYCOGEN DEBRANCHING ENZYME"/>
    <property type="match status" value="1"/>
</dbReference>
<evidence type="ECO:0000313" key="4">
    <source>
        <dbReference type="Proteomes" id="UP000253208"/>
    </source>
</evidence>
<keyword evidence="3" id="KW-0326">Glycosidase</keyword>
<comment type="similarity">
    <text evidence="1">Belongs to the glycosyl hydrolase 13 family.</text>
</comment>
<dbReference type="AlphaFoldDB" id="A0A367G7E9"/>
<dbReference type="InterPro" id="IPR013783">
    <property type="entry name" value="Ig-like_fold"/>
</dbReference>
<dbReference type="InterPro" id="IPR014756">
    <property type="entry name" value="Ig_E-set"/>
</dbReference>
<name>A0A367G7E9_9FIRM</name>
<dbReference type="Gene3D" id="3.20.20.80">
    <property type="entry name" value="Glycosidases"/>
    <property type="match status" value="2"/>
</dbReference>